<dbReference type="EMBL" id="AY956355">
    <property type="protein sequence ID" value="AAX39853.1"/>
    <property type="molecule type" value="Genomic_DNA"/>
</dbReference>
<accession>Q2TCR3</accession>
<evidence type="ECO:0000256" key="9">
    <source>
        <dbReference type="ARBA" id="ARBA00023065"/>
    </source>
</evidence>
<geneLocation type="mitochondrion" evidence="14"/>
<dbReference type="GO" id="GO:0031966">
    <property type="term" value="C:mitochondrial membrane"/>
    <property type="evidence" value="ECO:0007669"/>
    <property type="project" value="UniProtKB-SubCell"/>
</dbReference>
<keyword evidence="5 12" id="KW-0138">CF(0)</keyword>
<keyword evidence="9 12" id="KW-0406">Ion transport</keyword>
<dbReference type="Pfam" id="PF00895">
    <property type="entry name" value="ATP-synt_8"/>
    <property type="match status" value="1"/>
</dbReference>
<evidence type="ECO:0000256" key="12">
    <source>
        <dbReference type="RuleBase" id="RU003661"/>
    </source>
</evidence>
<dbReference type="CTD" id="4509"/>
<keyword evidence="4 12" id="KW-0813">Transport</keyword>
<keyword evidence="11 13" id="KW-0472">Membrane</keyword>
<evidence type="ECO:0000256" key="2">
    <source>
        <dbReference type="ARBA" id="ARBA00008892"/>
    </source>
</evidence>
<dbReference type="GeneID" id="3854460"/>
<organism evidence="14">
    <name type="scientific">Petrobius brevistylis</name>
    <dbReference type="NCBI Taxonomy" id="50562"/>
    <lineage>
        <taxon>Eukaryota</taxon>
        <taxon>Metazoa</taxon>
        <taxon>Ecdysozoa</taxon>
        <taxon>Arthropoda</taxon>
        <taxon>Hexapoda</taxon>
        <taxon>Insecta</taxon>
        <taxon>Monocondylia</taxon>
        <taxon>Archaeognatha</taxon>
        <taxon>Machilidae</taxon>
        <taxon>Petrobius</taxon>
    </lineage>
</organism>
<evidence type="ECO:0000256" key="3">
    <source>
        <dbReference type="ARBA" id="ARBA00011291"/>
    </source>
</evidence>
<gene>
    <name evidence="14" type="primary">atp8</name>
</gene>
<dbReference type="AlphaFoldDB" id="Q2TCR3"/>
<keyword evidence="10 12" id="KW-0496">Mitochondrion</keyword>
<proteinExistence type="inferred from homology"/>
<dbReference type="GO" id="GO:0015078">
    <property type="term" value="F:proton transmembrane transporter activity"/>
    <property type="evidence" value="ECO:0007669"/>
    <property type="project" value="InterPro"/>
</dbReference>
<evidence type="ECO:0000256" key="10">
    <source>
        <dbReference type="ARBA" id="ARBA00023128"/>
    </source>
</evidence>
<evidence type="ECO:0000256" key="1">
    <source>
        <dbReference type="ARBA" id="ARBA00004304"/>
    </source>
</evidence>
<name>Q2TCR3_9INSE</name>
<evidence type="ECO:0000256" key="13">
    <source>
        <dbReference type="SAM" id="Phobius"/>
    </source>
</evidence>
<feature type="transmembrane region" description="Helical" evidence="13">
    <location>
        <begin position="6"/>
        <end position="29"/>
    </location>
</feature>
<keyword evidence="6 12" id="KW-0812">Transmembrane</keyword>
<evidence type="ECO:0000256" key="7">
    <source>
        <dbReference type="ARBA" id="ARBA00022781"/>
    </source>
</evidence>
<evidence type="ECO:0000256" key="8">
    <source>
        <dbReference type="ARBA" id="ARBA00022989"/>
    </source>
</evidence>
<protein>
    <recommendedName>
        <fullName evidence="12">ATP synthase complex subunit 8</fullName>
    </recommendedName>
</protein>
<evidence type="ECO:0000256" key="4">
    <source>
        <dbReference type="ARBA" id="ARBA00022448"/>
    </source>
</evidence>
<keyword evidence="7 12" id="KW-0375">Hydrogen ion transport</keyword>
<dbReference type="RefSeq" id="YP_448741.1">
    <property type="nucleotide sequence ID" value="NC_007688.1"/>
</dbReference>
<reference evidence="14" key="1">
    <citation type="journal article" date="2006" name="Insect Mol. Biol.">
        <title>The mitochondrial genome of the bristletail Petrobius brevistylis (Archaeognatha: Machilidae).</title>
        <authorList>
            <person name="Podsiadlowski L."/>
        </authorList>
    </citation>
    <scope>NUCLEOTIDE SEQUENCE</scope>
</reference>
<evidence type="ECO:0000256" key="6">
    <source>
        <dbReference type="ARBA" id="ARBA00022692"/>
    </source>
</evidence>
<keyword evidence="8 13" id="KW-1133">Transmembrane helix</keyword>
<dbReference type="GO" id="GO:0045259">
    <property type="term" value="C:proton-transporting ATP synthase complex"/>
    <property type="evidence" value="ECO:0007669"/>
    <property type="project" value="UniProtKB-KW"/>
</dbReference>
<evidence type="ECO:0000313" key="14">
    <source>
        <dbReference type="EMBL" id="AAX39853.1"/>
    </source>
</evidence>
<dbReference type="InterPro" id="IPR001421">
    <property type="entry name" value="ATP8_metazoa"/>
</dbReference>
<comment type="subunit">
    <text evidence="3">F-type ATPases have 2 components, CF(1) - the catalytic core - and CF(0) - the membrane proton channel.</text>
</comment>
<comment type="subcellular location">
    <subcellularLocation>
        <location evidence="1 12">Mitochondrion membrane</location>
        <topology evidence="1 12">Single-pass membrane protein</topology>
    </subcellularLocation>
</comment>
<dbReference type="GO" id="GO:0015986">
    <property type="term" value="P:proton motive force-driven ATP synthesis"/>
    <property type="evidence" value="ECO:0007669"/>
    <property type="project" value="InterPro"/>
</dbReference>
<evidence type="ECO:0000256" key="5">
    <source>
        <dbReference type="ARBA" id="ARBA00022547"/>
    </source>
</evidence>
<evidence type="ECO:0000256" key="11">
    <source>
        <dbReference type="ARBA" id="ARBA00023136"/>
    </source>
</evidence>
<sequence length="53" mass="6477">MPQMSPLNWLLLFFLFSIIYIMFMILNYFNMTLISQSSKKSVKIIVKPMNWKW</sequence>
<comment type="similarity">
    <text evidence="2 12">Belongs to the ATPase protein 8 family.</text>
</comment>